<dbReference type="EnsemblMetazoa" id="PPA43609.1">
    <property type="protein sequence ID" value="PPA43609.1"/>
    <property type="gene ID" value="WBGene00281978"/>
</dbReference>
<protein>
    <submittedName>
        <fullName evidence="1">Uncharacterized protein</fullName>
    </submittedName>
</protein>
<dbReference type="AlphaFoldDB" id="A0A2A6C7Y0"/>
<accession>A0A2A6C7Y0</accession>
<dbReference type="Proteomes" id="UP000005239">
    <property type="component" value="Unassembled WGS sequence"/>
</dbReference>
<accession>A0A8R1V0S6</accession>
<evidence type="ECO:0000313" key="2">
    <source>
        <dbReference type="Proteomes" id="UP000005239"/>
    </source>
</evidence>
<keyword evidence="2" id="KW-1185">Reference proteome</keyword>
<name>A0A2A6C7Y0_PRIPA</name>
<evidence type="ECO:0000313" key="1">
    <source>
        <dbReference type="EnsemblMetazoa" id="PPA43609.1"/>
    </source>
</evidence>
<gene>
    <name evidence="1" type="primary">WBGene00281978</name>
</gene>
<proteinExistence type="predicted"/>
<reference evidence="1" key="2">
    <citation type="submission" date="2022-06" db="UniProtKB">
        <authorList>
            <consortium name="EnsemblMetazoa"/>
        </authorList>
    </citation>
    <scope>IDENTIFICATION</scope>
    <source>
        <strain evidence="1">PS312</strain>
    </source>
</reference>
<sequence>MKEIERNVGNASRKTGRSLAGNVEKKCAESKLMGMKAKRKGVGTIDEQVREKPSATVVFEFSLLA</sequence>
<organism evidence="1 2">
    <name type="scientific">Pristionchus pacificus</name>
    <name type="common">Parasitic nematode worm</name>
    <dbReference type="NCBI Taxonomy" id="54126"/>
    <lineage>
        <taxon>Eukaryota</taxon>
        <taxon>Metazoa</taxon>
        <taxon>Ecdysozoa</taxon>
        <taxon>Nematoda</taxon>
        <taxon>Chromadorea</taxon>
        <taxon>Rhabditida</taxon>
        <taxon>Rhabditina</taxon>
        <taxon>Diplogasteromorpha</taxon>
        <taxon>Diplogasteroidea</taxon>
        <taxon>Neodiplogasteridae</taxon>
        <taxon>Pristionchus</taxon>
    </lineage>
</organism>
<reference evidence="2" key="1">
    <citation type="journal article" date="2008" name="Nat. Genet.">
        <title>The Pristionchus pacificus genome provides a unique perspective on nematode lifestyle and parasitism.</title>
        <authorList>
            <person name="Dieterich C."/>
            <person name="Clifton S.W."/>
            <person name="Schuster L.N."/>
            <person name="Chinwalla A."/>
            <person name="Delehaunty K."/>
            <person name="Dinkelacker I."/>
            <person name="Fulton L."/>
            <person name="Fulton R."/>
            <person name="Godfrey J."/>
            <person name="Minx P."/>
            <person name="Mitreva M."/>
            <person name="Roeseler W."/>
            <person name="Tian H."/>
            <person name="Witte H."/>
            <person name="Yang S.P."/>
            <person name="Wilson R.K."/>
            <person name="Sommer R.J."/>
        </authorList>
    </citation>
    <scope>NUCLEOTIDE SEQUENCE [LARGE SCALE GENOMIC DNA]</scope>
    <source>
        <strain evidence="2">PS312</strain>
    </source>
</reference>